<protein>
    <submittedName>
        <fullName evidence="1">Carboxymethylenebutenolidase</fullName>
    </submittedName>
</protein>
<dbReference type="GeneID" id="37222418"/>
<accession>A0A395H8F7</accession>
<dbReference type="SUPFAM" id="SSF54427">
    <property type="entry name" value="NTF2-like"/>
    <property type="match status" value="1"/>
</dbReference>
<organism evidence="1 2">
    <name type="scientific">Aspergillus ibericus CBS 121593</name>
    <dbReference type="NCBI Taxonomy" id="1448316"/>
    <lineage>
        <taxon>Eukaryota</taxon>
        <taxon>Fungi</taxon>
        <taxon>Dikarya</taxon>
        <taxon>Ascomycota</taxon>
        <taxon>Pezizomycotina</taxon>
        <taxon>Eurotiomycetes</taxon>
        <taxon>Eurotiomycetidae</taxon>
        <taxon>Eurotiales</taxon>
        <taxon>Aspergillaceae</taxon>
        <taxon>Aspergillus</taxon>
        <taxon>Aspergillus subgen. Circumdati</taxon>
    </lineage>
</organism>
<dbReference type="PANTHER" id="PTHR38436:SF3">
    <property type="entry name" value="CARBOXYMETHYLENEBUTENOLIDASE-RELATED"/>
    <property type="match status" value="1"/>
</dbReference>
<gene>
    <name evidence="1" type="ORF">BO80DRAFT_401218</name>
</gene>
<evidence type="ECO:0000313" key="1">
    <source>
        <dbReference type="EMBL" id="RAL03906.1"/>
    </source>
</evidence>
<dbReference type="STRING" id="1448316.A0A395H8F7"/>
<dbReference type="InterPro" id="IPR009959">
    <property type="entry name" value="Cyclase_SnoaL-like"/>
</dbReference>
<dbReference type="AlphaFoldDB" id="A0A395H8F7"/>
<dbReference type="OrthoDB" id="5440at2759"/>
<evidence type="ECO:0000313" key="2">
    <source>
        <dbReference type="Proteomes" id="UP000249402"/>
    </source>
</evidence>
<dbReference type="GO" id="GO:0030638">
    <property type="term" value="P:polyketide metabolic process"/>
    <property type="evidence" value="ECO:0007669"/>
    <property type="project" value="InterPro"/>
</dbReference>
<dbReference type="EMBL" id="KZ824426">
    <property type="protein sequence ID" value="RAL03906.1"/>
    <property type="molecule type" value="Genomic_DNA"/>
</dbReference>
<dbReference type="RefSeq" id="XP_025578233.1">
    <property type="nucleotide sequence ID" value="XM_025717553.1"/>
</dbReference>
<dbReference type="InterPro" id="IPR032710">
    <property type="entry name" value="NTF2-like_dom_sf"/>
</dbReference>
<dbReference type="VEuPathDB" id="FungiDB:BO80DRAFT_401218"/>
<keyword evidence="2" id="KW-1185">Reference proteome</keyword>
<sequence>MASHSTSLPAARPIDLGHNTILQPPLSRCGKGPGLLIIRPSNLPEDIHQKTSLDPEPLQKWAEESYAVAQVTLDLESSSSDCHFTEKIGAAVQALISLVGCTREDKFGILIYGSESDYEPFFTELLLSSLDESAVAGIVYHGVWNTDTIFTKIPSLVHLPGPESDSLFSMFSECKQYTYPDVSSSGFIIPGHPHFKYSAASVAHTRTLTFLKPLLNGPYFDLEKIWEEHTYYEFGDRSVEKTMATMVEEPYVNHIPTMTGGMGRSELSNFYRNHFIFKNPQDTKLELVSRTVGIDRVVDEFVACLTHDQEIDWLLPNIPPTHKPLRIPCTSVVNIRGDRLYHEHISWDQATVLMQLDLLPRWLPFPYELPGGLAPAPGKKFEVRTPALGLVTAEKLMDGLASESNELMLKDGVREVDA</sequence>
<reference evidence="1 2" key="1">
    <citation type="submission" date="2018-02" db="EMBL/GenBank/DDBJ databases">
        <title>The genomes of Aspergillus section Nigri reveals drivers in fungal speciation.</title>
        <authorList>
            <consortium name="DOE Joint Genome Institute"/>
            <person name="Vesth T.C."/>
            <person name="Nybo J."/>
            <person name="Theobald S."/>
            <person name="Brandl J."/>
            <person name="Frisvad J.C."/>
            <person name="Nielsen K.F."/>
            <person name="Lyhne E.K."/>
            <person name="Kogle M.E."/>
            <person name="Kuo A."/>
            <person name="Riley R."/>
            <person name="Clum A."/>
            <person name="Nolan M."/>
            <person name="Lipzen A."/>
            <person name="Salamov A."/>
            <person name="Henrissat B."/>
            <person name="Wiebenga A."/>
            <person name="De vries R.P."/>
            <person name="Grigoriev I.V."/>
            <person name="Mortensen U.H."/>
            <person name="Andersen M.R."/>
            <person name="Baker S.E."/>
        </authorList>
    </citation>
    <scope>NUCLEOTIDE SEQUENCE [LARGE SCALE GENOMIC DNA]</scope>
    <source>
        <strain evidence="1 2">CBS 121593</strain>
    </source>
</reference>
<proteinExistence type="predicted"/>
<dbReference type="Gene3D" id="3.10.450.50">
    <property type="match status" value="1"/>
</dbReference>
<name>A0A395H8F7_9EURO</name>
<dbReference type="Proteomes" id="UP000249402">
    <property type="component" value="Unassembled WGS sequence"/>
</dbReference>
<dbReference type="PANTHER" id="PTHR38436">
    <property type="entry name" value="POLYKETIDE CYCLASE SNOAL-LIKE DOMAIN"/>
    <property type="match status" value="1"/>
</dbReference>